<dbReference type="GO" id="GO:0005524">
    <property type="term" value="F:ATP binding"/>
    <property type="evidence" value="ECO:0007669"/>
    <property type="project" value="UniProtKB-KW"/>
</dbReference>
<evidence type="ECO:0000256" key="4">
    <source>
        <dbReference type="ARBA" id="ARBA00022840"/>
    </source>
</evidence>
<dbReference type="GO" id="GO:0003697">
    <property type="term" value="F:single-stranded DNA binding"/>
    <property type="evidence" value="ECO:0007669"/>
    <property type="project" value="InterPro"/>
</dbReference>
<dbReference type="SUPFAM" id="SSF52540">
    <property type="entry name" value="P-loop containing nucleoside triphosphate hydrolases"/>
    <property type="match status" value="1"/>
</dbReference>
<protein>
    <recommendedName>
        <fullName evidence="2">Protein RecA</fullName>
    </recommendedName>
</protein>
<reference evidence="8" key="1">
    <citation type="submission" date="2016-10" db="EMBL/GenBank/DDBJ databases">
        <authorList>
            <person name="Varghese N."/>
            <person name="Submissions S."/>
        </authorList>
    </citation>
    <scope>NUCLEOTIDE SEQUENCE [LARGE SCALE GENOMIC DNA]</scope>
    <source>
        <strain evidence="8">CGMCC 1.1761</strain>
    </source>
</reference>
<name>A0A1G4US51_9HYPH</name>
<dbReference type="InterPro" id="IPR027417">
    <property type="entry name" value="P-loop_NTPase"/>
</dbReference>
<dbReference type="EMBL" id="FMTP01000010">
    <property type="protein sequence ID" value="SCW95795.1"/>
    <property type="molecule type" value="Genomic_DNA"/>
</dbReference>
<evidence type="ECO:0000259" key="6">
    <source>
        <dbReference type="PROSITE" id="PS50163"/>
    </source>
</evidence>
<dbReference type="Pfam" id="PF00154">
    <property type="entry name" value="RecA_N"/>
    <property type="match status" value="1"/>
</dbReference>
<organism evidence="7 8">
    <name type="scientific">Ancylobacter rudongensis</name>
    <dbReference type="NCBI Taxonomy" id="177413"/>
    <lineage>
        <taxon>Bacteria</taxon>
        <taxon>Pseudomonadati</taxon>
        <taxon>Pseudomonadota</taxon>
        <taxon>Alphaproteobacteria</taxon>
        <taxon>Hyphomicrobiales</taxon>
        <taxon>Xanthobacteraceae</taxon>
        <taxon>Ancylobacter</taxon>
    </lineage>
</organism>
<dbReference type="RefSeq" id="WP_091444259.1">
    <property type="nucleotide sequence ID" value="NZ_FMTP01000010.1"/>
</dbReference>
<dbReference type="PANTHER" id="PTHR45900:SF1">
    <property type="entry name" value="MITOCHONDRIAL DNA REPAIR PROTEIN RECA HOMOLOG-RELATED"/>
    <property type="match status" value="1"/>
</dbReference>
<keyword evidence="5" id="KW-0233">DNA recombination</keyword>
<dbReference type="GO" id="GO:0006310">
    <property type="term" value="P:DNA recombination"/>
    <property type="evidence" value="ECO:0007669"/>
    <property type="project" value="UniProtKB-KW"/>
</dbReference>
<dbReference type="GO" id="GO:0008094">
    <property type="term" value="F:ATP-dependent activity, acting on DNA"/>
    <property type="evidence" value="ECO:0007669"/>
    <property type="project" value="InterPro"/>
</dbReference>
<evidence type="ECO:0000256" key="3">
    <source>
        <dbReference type="ARBA" id="ARBA00022741"/>
    </source>
</evidence>
<feature type="domain" description="RecA family profile 2" evidence="6">
    <location>
        <begin position="211"/>
        <end position="284"/>
    </location>
</feature>
<sequence length="368" mass="39983">MSSPEELAKALAGIIGENDEEATVKQFLDTGFPPLNNASVARWDGGFPVGRLIEIAGPPSSGKTAIATAAMGAAQAAGGVAGFMDHERSFSMALAPRLGLNIKPGHFIYKKPETFEQSVGIFHLAVRTIRDKKLIKPDAPICWVFDSLAAMVPQSVLYDDKGNLRPPEKRNMNDNTALARATSAHFPAIAQIAEQYGVCVIFLNQMRKKIGVMFGDPRKTTGGDSPEFYFSQRLWLSAAQIKAGKESKEVVGMEVTGAFVKNKVARPFAKAKWRFMFMPDGTGRFDAEASLVEFLNEQKLLPTARPDGKPVRQGYVLWEGKEVARSQLPRLIEAEGPAGFAKLTKLLPAAYEAPVISETELDGELEAA</sequence>
<evidence type="ECO:0000256" key="1">
    <source>
        <dbReference type="ARBA" id="ARBA00009391"/>
    </source>
</evidence>
<dbReference type="GO" id="GO:0005829">
    <property type="term" value="C:cytosol"/>
    <property type="evidence" value="ECO:0007669"/>
    <property type="project" value="TreeGrafter"/>
</dbReference>
<evidence type="ECO:0000256" key="2">
    <source>
        <dbReference type="ARBA" id="ARBA00015553"/>
    </source>
</evidence>
<dbReference type="Gene3D" id="3.40.50.300">
    <property type="entry name" value="P-loop containing nucleotide triphosphate hydrolases"/>
    <property type="match status" value="1"/>
</dbReference>
<evidence type="ECO:0000313" key="7">
    <source>
        <dbReference type="EMBL" id="SCW95795.1"/>
    </source>
</evidence>
<proteinExistence type="inferred from homology"/>
<dbReference type="Proteomes" id="UP000198889">
    <property type="component" value="Unassembled WGS sequence"/>
</dbReference>
<keyword evidence="8" id="KW-1185">Reference proteome</keyword>
<dbReference type="GO" id="GO:0006281">
    <property type="term" value="P:DNA repair"/>
    <property type="evidence" value="ECO:0007669"/>
    <property type="project" value="InterPro"/>
</dbReference>
<accession>A0A1G4US51</accession>
<evidence type="ECO:0000256" key="5">
    <source>
        <dbReference type="ARBA" id="ARBA00023172"/>
    </source>
</evidence>
<dbReference type="InterPro" id="IPR020587">
    <property type="entry name" value="RecA_monomer-monomer_interface"/>
</dbReference>
<dbReference type="AlphaFoldDB" id="A0A1G4US51"/>
<dbReference type="InterPro" id="IPR049428">
    <property type="entry name" value="RecA-like_N"/>
</dbReference>
<evidence type="ECO:0000313" key="8">
    <source>
        <dbReference type="Proteomes" id="UP000198889"/>
    </source>
</evidence>
<gene>
    <name evidence="7" type="ORF">SAMN05660859_0120</name>
</gene>
<dbReference type="STRING" id="177413.SAMN05660859_0120"/>
<dbReference type="InterPro" id="IPR013765">
    <property type="entry name" value="DNA_recomb/repair_RecA"/>
</dbReference>
<dbReference type="PANTHER" id="PTHR45900">
    <property type="entry name" value="RECA"/>
    <property type="match status" value="1"/>
</dbReference>
<comment type="similarity">
    <text evidence="1">Belongs to the RecA family.</text>
</comment>
<keyword evidence="4" id="KW-0067">ATP-binding</keyword>
<keyword evidence="3" id="KW-0547">Nucleotide-binding</keyword>
<dbReference type="PROSITE" id="PS50163">
    <property type="entry name" value="RECA_3"/>
    <property type="match status" value="1"/>
</dbReference>